<gene>
    <name evidence="13" type="ORF">BKA67DRAFT_564634</name>
</gene>
<dbReference type="Pfam" id="PF12706">
    <property type="entry name" value="Lactamase_B_2"/>
    <property type="match status" value="1"/>
</dbReference>
<evidence type="ECO:0000313" key="14">
    <source>
        <dbReference type="Proteomes" id="UP000758603"/>
    </source>
</evidence>
<evidence type="ECO:0000256" key="9">
    <source>
        <dbReference type="ARBA" id="ARBA00022801"/>
    </source>
</evidence>
<comment type="similarity">
    <text evidence="3">Belongs to the RNase Z family.</text>
</comment>
<dbReference type="InterPro" id="IPR047151">
    <property type="entry name" value="RNZ2-like"/>
</dbReference>
<keyword evidence="7" id="KW-0479">Metal-binding</keyword>
<keyword evidence="8" id="KW-0255">Endonuclease</keyword>
<dbReference type="InterPro" id="IPR027794">
    <property type="entry name" value="tRNase_Z_dom"/>
</dbReference>
<keyword evidence="5" id="KW-0819">tRNA processing</keyword>
<feature type="domain" description="Metallo-beta-lactamase" evidence="12">
    <location>
        <begin position="684"/>
        <end position="885"/>
    </location>
</feature>
<evidence type="ECO:0000256" key="11">
    <source>
        <dbReference type="SAM" id="MobiDB-lite"/>
    </source>
</evidence>
<feature type="region of interest" description="Disordered" evidence="11">
    <location>
        <begin position="300"/>
        <end position="334"/>
    </location>
</feature>
<proteinExistence type="inferred from homology"/>
<dbReference type="GeneID" id="70131651"/>
<evidence type="ECO:0000256" key="2">
    <source>
        <dbReference type="ARBA" id="ARBA00001947"/>
    </source>
</evidence>
<dbReference type="RefSeq" id="XP_045958555.1">
    <property type="nucleotide sequence ID" value="XM_046102759.1"/>
</dbReference>
<dbReference type="OrthoDB" id="527344at2759"/>
<keyword evidence="6" id="KW-0540">Nuclease</keyword>
<dbReference type="PANTHER" id="PTHR12553:SF49">
    <property type="entry name" value="ZINC PHOSPHODIESTERASE ELAC PROTEIN 2"/>
    <property type="match status" value="1"/>
</dbReference>
<dbReference type="CDD" id="cd07718">
    <property type="entry name" value="RNaseZ_ELAC1_ELAC2-C-term-like_MBL-fold"/>
    <property type="match status" value="1"/>
</dbReference>
<dbReference type="Gene3D" id="3.60.15.10">
    <property type="entry name" value="Ribonuclease Z/Hydroxyacylglutathione hydrolase-like"/>
    <property type="match status" value="2"/>
</dbReference>
<dbReference type="PANTHER" id="PTHR12553">
    <property type="entry name" value="ZINC PHOSPHODIESTERASE ELAC PROTEIN 2"/>
    <property type="match status" value="1"/>
</dbReference>
<evidence type="ECO:0000256" key="8">
    <source>
        <dbReference type="ARBA" id="ARBA00022759"/>
    </source>
</evidence>
<dbReference type="EMBL" id="JAGPXC010000004">
    <property type="protein sequence ID" value="KAH6654285.1"/>
    <property type="molecule type" value="Genomic_DNA"/>
</dbReference>
<accession>A0A9P8ULQ0</accession>
<keyword evidence="14" id="KW-1185">Reference proteome</keyword>
<dbReference type="GO" id="GO:0042781">
    <property type="term" value="F:3'-tRNA processing endoribonuclease activity"/>
    <property type="evidence" value="ECO:0007669"/>
    <property type="project" value="UniProtKB-EC"/>
</dbReference>
<dbReference type="InterPro" id="IPR001279">
    <property type="entry name" value="Metallo-B-lactamas"/>
</dbReference>
<dbReference type="AlphaFoldDB" id="A0A9P8ULQ0"/>
<name>A0A9P8ULQ0_9PEZI</name>
<dbReference type="GO" id="GO:0046872">
    <property type="term" value="F:metal ion binding"/>
    <property type="evidence" value="ECO:0007669"/>
    <property type="project" value="UniProtKB-KW"/>
</dbReference>
<keyword evidence="10" id="KW-0862">Zinc</keyword>
<dbReference type="EC" id="3.1.26.11" evidence="4"/>
<evidence type="ECO:0000313" key="13">
    <source>
        <dbReference type="EMBL" id="KAH6654285.1"/>
    </source>
</evidence>
<dbReference type="GO" id="GO:0005739">
    <property type="term" value="C:mitochondrion"/>
    <property type="evidence" value="ECO:0007669"/>
    <property type="project" value="TreeGrafter"/>
</dbReference>
<evidence type="ECO:0000256" key="6">
    <source>
        <dbReference type="ARBA" id="ARBA00022722"/>
    </source>
</evidence>
<sequence length="976" mass="108674">MQPRLNIKNVSRAPIAKSEQLEKLRAHPRPRPGPRPRSRPAAPTSRYTPRSVLSNTKLPFEGAVVPPKLFYAEKGTTLRILPVPSGSRILWRTLGTPRFFIFSQDSRVQKKPDLTAEETAGRVFGTRMLSHVQLVTTPTADTQGTCLMLHFDNQRYVFGNISEGTQRAIVQRKLALNKTEDIFMSGLVNWHNAGGLIGLILTLSDVISTQKDAVRAVNAERKKKGTKPLDEGAISNLRIHGGKNLAQLLATSRRFVFRKGLPLQPHEVRHDPRVASNSQNEPDWKDTNINVWYMPVEANSNKPVSSRKRSHEEMTLDEPSSNSAPPKTSKEDDQKKVTEIVSQMFNSNWNLDALTETTLYQAKLPAKLFVRNEKGHIQQYKGPLPGEGENVPNIPVLVRRPWPAAMHLTLPGTEPSKQSLCYIVKSHDRRGKFQVKEAQKYAIEKSDYRKLTAGETVTAKDGVVVTPDMVLGETVLGEGFAVLDVPDLSYVEPLINRPEFSNGEIMRGINAAFWILGPGVVHDVRLQAFMQKTTAMRHIICSGDCSPNMLALESAAVQTFKLHQIDPQRFPMPYHSNIESLSKSAVASLPSPLETGRTGKMIQFSPQFLHQDDKIVAFPDVEALAVNGQAPIPELKPLSQQAREKCKDADFLAKIEEVESDIPNRDAEVITLGTGSALPSKYRNVSATLVRVPGYGNYLFDAGENTMGQLRRVFGDELPSIMRDLKVIWISHLHADHHLGTAGVIKAWADETSKSNPAATLHVASHVHMIDWLREYAEIENYGYDRLTFTSFSAYQKTSKICISPPLSPAYKKAYGLEKIDATYVAHCHGALATVFTWPSGLKIAYSGDCRPSDDFVKIGQGTTLLIHESTFDDELKGDALAKKHSTMSEAIDVGRRMGARRIMLTHFSQRYQKVPALDDSLDIKAVGVVDAKEKAKLDEVILVAFDYMRVKLGEFRHAQAFLPAIQKLFEDVSDQ</sequence>
<feature type="region of interest" description="Disordered" evidence="11">
    <location>
        <begin position="1"/>
        <end position="53"/>
    </location>
</feature>
<comment type="catalytic activity">
    <reaction evidence="1">
        <text>Endonucleolytic cleavage of RNA, removing extra 3' nucleotides from tRNA precursor, generating 3' termini of tRNAs. A 3'-hydroxy group is left at the tRNA terminus and a 5'-phosphoryl group is left at the trailer molecule.</text>
        <dbReference type="EC" id="3.1.26.11"/>
    </reaction>
</comment>
<evidence type="ECO:0000256" key="5">
    <source>
        <dbReference type="ARBA" id="ARBA00022694"/>
    </source>
</evidence>
<protein>
    <recommendedName>
        <fullName evidence="4">ribonuclease Z</fullName>
        <ecNumber evidence="4">3.1.26.11</ecNumber>
    </recommendedName>
</protein>
<keyword evidence="9" id="KW-0378">Hydrolase</keyword>
<organism evidence="13 14">
    <name type="scientific">Truncatella angustata</name>
    <dbReference type="NCBI Taxonomy" id="152316"/>
    <lineage>
        <taxon>Eukaryota</taxon>
        <taxon>Fungi</taxon>
        <taxon>Dikarya</taxon>
        <taxon>Ascomycota</taxon>
        <taxon>Pezizomycotina</taxon>
        <taxon>Sordariomycetes</taxon>
        <taxon>Xylariomycetidae</taxon>
        <taxon>Amphisphaeriales</taxon>
        <taxon>Sporocadaceae</taxon>
        <taxon>Truncatella</taxon>
    </lineage>
</organism>
<dbReference type="SMART" id="SM00849">
    <property type="entry name" value="Lactamase_B"/>
    <property type="match status" value="1"/>
</dbReference>
<evidence type="ECO:0000259" key="12">
    <source>
        <dbReference type="SMART" id="SM00849"/>
    </source>
</evidence>
<comment type="cofactor">
    <cofactor evidence="2">
        <name>Zn(2+)</name>
        <dbReference type="ChEBI" id="CHEBI:29105"/>
    </cofactor>
</comment>
<evidence type="ECO:0000256" key="3">
    <source>
        <dbReference type="ARBA" id="ARBA00007823"/>
    </source>
</evidence>
<reference evidence="13" key="1">
    <citation type="journal article" date="2021" name="Nat. Commun.">
        <title>Genetic determinants of endophytism in the Arabidopsis root mycobiome.</title>
        <authorList>
            <person name="Mesny F."/>
            <person name="Miyauchi S."/>
            <person name="Thiergart T."/>
            <person name="Pickel B."/>
            <person name="Atanasova L."/>
            <person name="Karlsson M."/>
            <person name="Huettel B."/>
            <person name="Barry K.W."/>
            <person name="Haridas S."/>
            <person name="Chen C."/>
            <person name="Bauer D."/>
            <person name="Andreopoulos W."/>
            <person name="Pangilinan J."/>
            <person name="LaButti K."/>
            <person name="Riley R."/>
            <person name="Lipzen A."/>
            <person name="Clum A."/>
            <person name="Drula E."/>
            <person name="Henrissat B."/>
            <person name="Kohler A."/>
            <person name="Grigoriev I.V."/>
            <person name="Martin F.M."/>
            <person name="Hacquard S."/>
        </authorList>
    </citation>
    <scope>NUCLEOTIDE SEQUENCE</scope>
    <source>
        <strain evidence="13">MPI-SDFR-AT-0073</strain>
    </source>
</reference>
<feature type="compositionally biased region" description="Basic residues" evidence="11">
    <location>
        <begin position="26"/>
        <end position="38"/>
    </location>
</feature>
<dbReference type="GO" id="GO:1990180">
    <property type="term" value="P:mitochondrial tRNA 3'-end processing"/>
    <property type="evidence" value="ECO:0007669"/>
    <property type="project" value="TreeGrafter"/>
</dbReference>
<evidence type="ECO:0000256" key="1">
    <source>
        <dbReference type="ARBA" id="ARBA00000402"/>
    </source>
</evidence>
<comment type="caution">
    <text evidence="13">The sequence shown here is derived from an EMBL/GenBank/DDBJ whole genome shotgun (WGS) entry which is preliminary data.</text>
</comment>
<dbReference type="SUPFAM" id="SSF56281">
    <property type="entry name" value="Metallo-hydrolase/oxidoreductase"/>
    <property type="match status" value="2"/>
</dbReference>
<dbReference type="Pfam" id="PF13691">
    <property type="entry name" value="Lactamase_B_4"/>
    <property type="match status" value="1"/>
</dbReference>
<evidence type="ECO:0000256" key="10">
    <source>
        <dbReference type="ARBA" id="ARBA00022833"/>
    </source>
</evidence>
<dbReference type="InterPro" id="IPR036866">
    <property type="entry name" value="RibonucZ/Hydroxyglut_hydro"/>
</dbReference>
<evidence type="ECO:0000256" key="4">
    <source>
        <dbReference type="ARBA" id="ARBA00012477"/>
    </source>
</evidence>
<evidence type="ECO:0000256" key="7">
    <source>
        <dbReference type="ARBA" id="ARBA00022723"/>
    </source>
</evidence>
<dbReference type="Proteomes" id="UP000758603">
    <property type="component" value="Unassembled WGS sequence"/>
</dbReference>